<feature type="transmembrane region" description="Helical" evidence="1">
    <location>
        <begin position="6"/>
        <end position="27"/>
    </location>
</feature>
<accession>D1PYL2</accession>
<keyword evidence="1" id="KW-1133">Transmembrane helix</keyword>
<dbReference type="Proteomes" id="UP000003160">
    <property type="component" value="Unassembled WGS sequence"/>
</dbReference>
<dbReference type="HOGENOM" id="CLU_3203419_0_0_10"/>
<evidence type="ECO:0000256" key="1">
    <source>
        <dbReference type="SAM" id="Phobius"/>
    </source>
</evidence>
<gene>
    <name evidence="2" type="ORF">HMPREF0645_2047</name>
</gene>
<name>D1PYL2_9BACT</name>
<comment type="caution">
    <text evidence="2">The sequence shown here is derived from an EMBL/GenBank/DDBJ whole genome shotgun (WGS) entry which is preliminary data.</text>
</comment>
<sequence length="45" mass="5236">MANTRYFVDCFIVSICYKGSVFVWTVYVNTSISFKKTCDLISKQE</sequence>
<evidence type="ECO:0000313" key="2">
    <source>
        <dbReference type="EMBL" id="EFA43557.1"/>
    </source>
</evidence>
<organism evidence="2 3">
    <name type="scientific">Hallella bergensis DSM 17361</name>
    <dbReference type="NCBI Taxonomy" id="585502"/>
    <lineage>
        <taxon>Bacteria</taxon>
        <taxon>Pseudomonadati</taxon>
        <taxon>Bacteroidota</taxon>
        <taxon>Bacteroidia</taxon>
        <taxon>Bacteroidales</taxon>
        <taxon>Prevotellaceae</taxon>
        <taxon>Hallella</taxon>
    </lineage>
</organism>
<keyword evidence="3" id="KW-1185">Reference proteome</keyword>
<evidence type="ECO:0000313" key="3">
    <source>
        <dbReference type="Proteomes" id="UP000003160"/>
    </source>
</evidence>
<reference evidence="2 3" key="1">
    <citation type="submission" date="2009-10" db="EMBL/GenBank/DDBJ databases">
        <authorList>
            <person name="Qin X."/>
            <person name="Bachman B."/>
            <person name="Battles P."/>
            <person name="Bell A."/>
            <person name="Bess C."/>
            <person name="Bickham C."/>
            <person name="Chaboub L."/>
            <person name="Chen D."/>
            <person name="Coyle M."/>
            <person name="Deiros D.R."/>
            <person name="Dinh H."/>
            <person name="Forbes L."/>
            <person name="Fowler G."/>
            <person name="Francisco L."/>
            <person name="Fu Q."/>
            <person name="Gubbala S."/>
            <person name="Hale W."/>
            <person name="Han Y."/>
            <person name="Hemphill L."/>
            <person name="Highlander S.K."/>
            <person name="Hirani K."/>
            <person name="Hogues M."/>
            <person name="Jackson L."/>
            <person name="Jakkamsetti A."/>
            <person name="Javaid M."/>
            <person name="Jiang H."/>
            <person name="Korchina V."/>
            <person name="Kovar C."/>
            <person name="Lara F."/>
            <person name="Lee S."/>
            <person name="Mata R."/>
            <person name="Mathew T."/>
            <person name="Moen C."/>
            <person name="Morales K."/>
            <person name="Munidasa M."/>
            <person name="Nazareth L."/>
            <person name="Ngo R."/>
            <person name="Nguyen L."/>
            <person name="Okwuonu G."/>
            <person name="Ongeri F."/>
            <person name="Patil S."/>
            <person name="Petrosino J."/>
            <person name="Pham C."/>
            <person name="Pham P."/>
            <person name="Pu L.-L."/>
            <person name="Puazo M."/>
            <person name="Raj R."/>
            <person name="Reid J."/>
            <person name="Rouhana J."/>
            <person name="Saada N."/>
            <person name="Shang Y."/>
            <person name="Simmons D."/>
            <person name="Thornton R."/>
            <person name="Warren J."/>
            <person name="Weissenberger G."/>
            <person name="Zhang J."/>
            <person name="Zhang L."/>
            <person name="Zhou C."/>
            <person name="Zhu D."/>
            <person name="Muzny D."/>
            <person name="Worley K."/>
            <person name="Gibbs R."/>
        </authorList>
    </citation>
    <scope>NUCLEOTIDE SEQUENCE [LARGE SCALE GENOMIC DNA]</scope>
    <source>
        <strain evidence="2 3">DSM 17361</strain>
    </source>
</reference>
<dbReference type="EMBL" id="ACKS01000078">
    <property type="protein sequence ID" value="EFA43557.1"/>
    <property type="molecule type" value="Genomic_DNA"/>
</dbReference>
<keyword evidence="1" id="KW-0812">Transmembrane</keyword>
<keyword evidence="1" id="KW-0472">Membrane</keyword>
<protein>
    <submittedName>
        <fullName evidence="2">Uncharacterized protein</fullName>
    </submittedName>
</protein>
<dbReference type="AlphaFoldDB" id="D1PYL2"/>
<proteinExistence type="predicted"/>